<reference evidence="2 3" key="1">
    <citation type="submission" date="2023-01" db="EMBL/GenBank/DDBJ databases">
        <title>Analysis of 21 Apiospora genomes using comparative genomics revels a genus with tremendous synthesis potential of carbohydrate active enzymes and secondary metabolites.</title>
        <authorList>
            <person name="Sorensen T."/>
        </authorList>
    </citation>
    <scope>NUCLEOTIDE SEQUENCE [LARGE SCALE GENOMIC DNA]</scope>
    <source>
        <strain evidence="2 3">CBS 20057</strain>
    </source>
</reference>
<proteinExistence type="predicted"/>
<dbReference type="Proteomes" id="UP001396898">
    <property type="component" value="Unassembled WGS sequence"/>
</dbReference>
<dbReference type="InterPro" id="IPR048670">
    <property type="entry name" value="IF5A-like_N"/>
</dbReference>
<gene>
    <name evidence="2" type="ORF">PG991_000775</name>
</gene>
<keyword evidence="2" id="KW-0396">Initiation factor</keyword>
<evidence type="ECO:0000313" key="2">
    <source>
        <dbReference type="EMBL" id="KAK8037429.1"/>
    </source>
</evidence>
<evidence type="ECO:0000313" key="3">
    <source>
        <dbReference type="Proteomes" id="UP001396898"/>
    </source>
</evidence>
<evidence type="ECO:0000259" key="1">
    <source>
        <dbReference type="Pfam" id="PF21485"/>
    </source>
</evidence>
<name>A0ABR1SUR1_9PEZI</name>
<dbReference type="Gene3D" id="2.30.30.30">
    <property type="match status" value="1"/>
</dbReference>
<sequence length="128" mass="14467">MITRLAIGLPRPKPKPNAKVHPVAIDIFTGKKLEDLCPSTHNMDIPKRFLFGIADDRCIVCRLDGVPKHIVQQWGDEAKKFLGYRNGREFELFGEWGDPQKFMHMDMDTIKAGPVPRGLTLRVMVGIA</sequence>
<dbReference type="Pfam" id="PF21485">
    <property type="entry name" value="IF5A-like_N"/>
    <property type="match status" value="1"/>
</dbReference>
<feature type="domain" description="Translation initiation factor 5A-like N-terminal" evidence="1">
    <location>
        <begin position="17"/>
        <end position="41"/>
    </location>
</feature>
<dbReference type="SUPFAM" id="SSF50104">
    <property type="entry name" value="Translation proteins SH3-like domain"/>
    <property type="match status" value="1"/>
</dbReference>
<accession>A0ABR1SUR1</accession>
<dbReference type="GO" id="GO:0003743">
    <property type="term" value="F:translation initiation factor activity"/>
    <property type="evidence" value="ECO:0007669"/>
    <property type="project" value="UniProtKB-KW"/>
</dbReference>
<dbReference type="InterPro" id="IPR008991">
    <property type="entry name" value="Translation_prot_SH3-like_sf"/>
</dbReference>
<organism evidence="2 3">
    <name type="scientific">Apiospora marii</name>
    <dbReference type="NCBI Taxonomy" id="335849"/>
    <lineage>
        <taxon>Eukaryota</taxon>
        <taxon>Fungi</taxon>
        <taxon>Dikarya</taxon>
        <taxon>Ascomycota</taxon>
        <taxon>Pezizomycotina</taxon>
        <taxon>Sordariomycetes</taxon>
        <taxon>Xylariomycetidae</taxon>
        <taxon>Amphisphaeriales</taxon>
        <taxon>Apiosporaceae</taxon>
        <taxon>Apiospora</taxon>
    </lineage>
</organism>
<dbReference type="EMBL" id="JAQQWI010000002">
    <property type="protein sequence ID" value="KAK8037429.1"/>
    <property type="molecule type" value="Genomic_DNA"/>
</dbReference>
<protein>
    <submittedName>
        <fullName evidence="2">Eukaryotic translation initiation factor 5A-1</fullName>
    </submittedName>
</protein>
<keyword evidence="2" id="KW-0648">Protein biosynthesis</keyword>
<dbReference type="InterPro" id="IPR014722">
    <property type="entry name" value="Rib_uL2_dom2"/>
</dbReference>
<comment type="caution">
    <text evidence="2">The sequence shown here is derived from an EMBL/GenBank/DDBJ whole genome shotgun (WGS) entry which is preliminary data.</text>
</comment>
<keyword evidence="3" id="KW-1185">Reference proteome</keyword>